<dbReference type="Pfam" id="PF03447">
    <property type="entry name" value="NAD_binding_3"/>
    <property type="match status" value="1"/>
</dbReference>
<evidence type="ECO:0000256" key="8">
    <source>
        <dbReference type="ARBA" id="ARBA00023002"/>
    </source>
</evidence>
<evidence type="ECO:0000256" key="3">
    <source>
        <dbReference type="ARBA" id="ARBA00006753"/>
    </source>
</evidence>
<comment type="similarity">
    <text evidence="3 13">Belongs to the homoserine dehydrogenase family.</text>
</comment>
<dbReference type="SUPFAM" id="SSF55347">
    <property type="entry name" value="Glyceraldehyde-3-phosphate dehydrogenase-like, C-terminal domain"/>
    <property type="match status" value="1"/>
</dbReference>
<dbReference type="SUPFAM" id="SSF51735">
    <property type="entry name" value="NAD(P)-binding Rossmann-fold domains"/>
    <property type="match status" value="1"/>
</dbReference>
<evidence type="ECO:0000256" key="12">
    <source>
        <dbReference type="RuleBase" id="RU000579"/>
    </source>
</evidence>
<dbReference type="PANTHER" id="PTHR43331:SF1">
    <property type="entry name" value="HOMOSERINE DEHYDROGENASE"/>
    <property type="match status" value="1"/>
</dbReference>
<evidence type="ECO:0000313" key="16">
    <source>
        <dbReference type="EMBL" id="RLE13387.1"/>
    </source>
</evidence>
<comment type="pathway">
    <text evidence="1 12">Amino-acid biosynthesis; L-threonine biosynthesis; L-threonine from L-aspartate: step 3/5.</text>
</comment>
<evidence type="ECO:0000256" key="4">
    <source>
        <dbReference type="ARBA" id="ARBA00013213"/>
    </source>
</evidence>
<dbReference type="FunFam" id="3.30.360.10:FF:000005">
    <property type="entry name" value="Homoserine dehydrogenase"/>
    <property type="match status" value="1"/>
</dbReference>
<feature type="active site" description="Proton donor" evidence="10">
    <location>
        <position position="205"/>
    </location>
</feature>
<evidence type="ECO:0000256" key="6">
    <source>
        <dbReference type="ARBA" id="ARBA00022605"/>
    </source>
</evidence>
<dbReference type="InterPro" id="IPR001342">
    <property type="entry name" value="HDH_cat"/>
</dbReference>
<feature type="domain" description="Aspartate/homoserine dehydrogenase NAD-binding" evidence="15">
    <location>
        <begin position="10"/>
        <end position="126"/>
    </location>
</feature>
<dbReference type="GO" id="GO:0009088">
    <property type="term" value="P:threonine biosynthetic process"/>
    <property type="evidence" value="ECO:0007669"/>
    <property type="project" value="UniProtKB-UniPathway"/>
</dbReference>
<dbReference type="InterPro" id="IPR005106">
    <property type="entry name" value="Asp/hSer_DH_NAD-bd"/>
</dbReference>
<evidence type="ECO:0000256" key="13">
    <source>
        <dbReference type="RuleBase" id="RU004171"/>
    </source>
</evidence>
<evidence type="ECO:0000256" key="5">
    <source>
        <dbReference type="ARBA" id="ARBA00013376"/>
    </source>
</evidence>
<comment type="catalytic activity">
    <reaction evidence="12">
        <text>L-homoserine + NADP(+) = L-aspartate 4-semialdehyde + NADPH + H(+)</text>
        <dbReference type="Rhea" id="RHEA:15761"/>
        <dbReference type="ChEBI" id="CHEBI:15378"/>
        <dbReference type="ChEBI" id="CHEBI:57476"/>
        <dbReference type="ChEBI" id="CHEBI:57783"/>
        <dbReference type="ChEBI" id="CHEBI:58349"/>
        <dbReference type="ChEBI" id="CHEBI:537519"/>
        <dbReference type="EC" id="1.1.1.3"/>
    </reaction>
</comment>
<evidence type="ECO:0000256" key="2">
    <source>
        <dbReference type="ARBA" id="ARBA00005062"/>
    </source>
</evidence>
<dbReference type="EC" id="1.1.1.3" evidence="4 12"/>
<dbReference type="Pfam" id="PF00742">
    <property type="entry name" value="Homoserine_dh"/>
    <property type="match status" value="1"/>
</dbReference>
<keyword evidence="7 12" id="KW-0791">Threonine biosynthesis</keyword>
<evidence type="ECO:0000259" key="15">
    <source>
        <dbReference type="Pfam" id="PF03447"/>
    </source>
</evidence>
<dbReference type="Gene3D" id="3.30.360.10">
    <property type="entry name" value="Dihydrodipicolinate Reductase, domain 2"/>
    <property type="match status" value="1"/>
</dbReference>
<keyword evidence="11 12" id="KW-0521">NADP</keyword>
<dbReference type="NCBIfam" id="NF004976">
    <property type="entry name" value="PRK06349.1"/>
    <property type="match status" value="1"/>
</dbReference>
<keyword evidence="6 12" id="KW-0028">Amino-acid biosynthesis</keyword>
<dbReference type="InterPro" id="IPR036291">
    <property type="entry name" value="NAD(P)-bd_dom_sf"/>
</dbReference>
<dbReference type="PROSITE" id="PS01042">
    <property type="entry name" value="HOMOSER_DHGENASE"/>
    <property type="match status" value="1"/>
</dbReference>
<dbReference type="InterPro" id="IPR019811">
    <property type="entry name" value="HDH_CS"/>
</dbReference>
<feature type="binding site" evidence="11">
    <location>
        <begin position="10"/>
        <end position="15"/>
    </location>
    <ligand>
        <name>NADP(+)</name>
        <dbReference type="ChEBI" id="CHEBI:58349"/>
    </ligand>
</feature>
<gene>
    <name evidence="16" type="ORF">DRJ04_04430</name>
</gene>
<evidence type="ECO:0000313" key="17">
    <source>
        <dbReference type="Proteomes" id="UP000280417"/>
    </source>
</evidence>
<dbReference type="Gene3D" id="3.40.50.720">
    <property type="entry name" value="NAD(P)-binding Rossmann-like Domain"/>
    <property type="match status" value="1"/>
</dbReference>
<evidence type="ECO:0000256" key="9">
    <source>
        <dbReference type="ARBA" id="ARBA00023167"/>
    </source>
</evidence>
<feature type="binding site" evidence="11">
    <location>
        <position position="190"/>
    </location>
    <ligand>
        <name>L-homoserine</name>
        <dbReference type="ChEBI" id="CHEBI:57476"/>
    </ligand>
</feature>
<evidence type="ECO:0000256" key="1">
    <source>
        <dbReference type="ARBA" id="ARBA00005056"/>
    </source>
</evidence>
<dbReference type="EMBL" id="QMQA01000099">
    <property type="protein sequence ID" value="RLE13387.1"/>
    <property type="molecule type" value="Genomic_DNA"/>
</dbReference>
<dbReference type="UniPathway" id="UPA00050">
    <property type="reaction ID" value="UER00063"/>
</dbReference>
<comment type="caution">
    <text evidence="16">The sequence shown here is derived from an EMBL/GenBank/DDBJ whole genome shotgun (WGS) entry which is preliminary data.</text>
</comment>
<proteinExistence type="inferred from homology"/>
<feature type="binding site" evidence="11">
    <location>
        <position position="105"/>
    </location>
    <ligand>
        <name>NADPH</name>
        <dbReference type="ChEBI" id="CHEBI:57783"/>
    </ligand>
</feature>
<evidence type="ECO:0000256" key="10">
    <source>
        <dbReference type="PIRSR" id="PIRSR036497-1"/>
    </source>
</evidence>
<comment type="pathway">
    <text evidence="2 12">Amino-acid biosynthesis; L-methionine biosynthesis via de novo pathway; L-homoserine from L-aspartate: step 3/3.</text>
</comment>
<dbReference type="AlphaFoldDB" id="A0A662DFX8"/>
<evidence type="ECO:0000256" key="11">
    <source>
        <dbReference type="PIRSR" id="PIRSR036497-2"/>
    </source>
</evidence>
<dbReference type="GO" id="GO:0009086">
    <property type="term" value="P:methionine biosynthetic process"/>
    <property type="evidence" value="ECO:0007669"/>
    <property type="project" value="UniProtKB-KW"/>
</dbReference>
<name>A0A662DFX8_UNCAE</name>
<evidence type="ECO:0000259" key="14">
    <source>
        <dbReference type="Pfam" id="PF00742"/>
    </source>
</evidence>
<feature type="non-terminal residue" evidence="16">
    <location>
        <position position="358"/>
    </location>
</feature>
<dbReference type="Proteomes" id="UP000280417">
    <property type="component" value="Unassembled WGS sequence"/>
</dbReference>
<keyword evidence="8 12" id="KW-0560">Oxidoreductase</keyword>
<dbReference type="Gene3D" id="3.30.70.260">
    <property type="match status" value="1"/>
</dbReference>
<protein>
    <recommendedName>
        <fullName evidence="5 12">Homoserine dehydrogenase</fullName>
        <ecNumber evidence="4 12">1.1.1.3</ecNumber>
    </recommendedName>
</protein>
<dbReference type="InterPro" id="IPR022697">
    <property type="entry name" value="HDH_short"/>
</dbReference>
<dbReference type="PANTHER" id="PTHR43331">
    <property type="entry name" value="HOMOSERINE DEHYDROGENASE"/>
    <property type="match status" value="1"/>
</dbReference>
<dbReference type="GO" id="GO:0004412">
    <property type="term" value="F:homoserine dehydrogenase activity"/>
    <property type="evidence" value="ECO:0007669"/>
    <property type="project" value="UniProtKB-EC"/>
</dbReference>
<reference evidence="16 17" key="1">
    <citation type="submission" date="2018-06" db="EMBL/GenBank/DDBJ databases">
        <title>Extensive metabolic versatility and redundancy in microbially diverse, dynamic hydrothermal sediments.</title>
        <authorList>
            <person name="Dombrowski N."/>
            <person name="Teske A."/>
            <person name="Baker B.J."/>
        </authorList>
    </citation>
    <scope>NUCLEOTIDE SEQUENCE [LARGE SCALE GENOMIC DNA]</scope>
    <source>
        <strain evidence="16">B3_G15</strain>
    </source>
</reference>
<evidence type="ECO:0000256" key="7">
    <source>
        <dbReference type="ARBA" id="ARBA00022697"/>
    </source>
</evidence>
<dbReference type="GO" id="GO:0050661">
    <property type="term" value="F:NADP binding"/>
    <property type="evidence" value="ECO:0007669"/>
    <property type="project" value="InterPro"/>
</dbReference>
<keyword evidence="9 12" id="KW-0486">Methionine biosynthesis</keyword>
<feature type="domain" description="Homoserine dehydrogenase catalytic" evidence="14">
    <location>
        <begin position="137"/>
        <end position="315"/>
    </location>
</feature>
<dbReference type="PIRSF" id="PIRSF036497">
    <property type="entry name" value="HDH_short"/>
    <property type="match status" value="1"/>
</dbReference>
<sequence length="358" mass="39221">MPTVNIGVVGLGVVGSGVYQLLSEHQKDIENKSGVRINLRWACDLDGRKKDQLRIPDDIFTDSVDRVLDDDSVDLVVELIGGTDIAKEITLRAIERKKHVVTANKALIAHHGKSIFEAVVNNRVEFGFEASVGGGIPIIKTLLEGLVGNEINKIVGIVNGTTNFILTMMTKENIDFIRALKIAQEKGFAESDPTLDISGGDASHKITILASLAFKSWVELSGVFVEGIDKISINDIKYAGELGFVLKLLAIAEKVDSGIIVKVHPSLVSSNNPLAYINWENNAIVVDSDYLGTSMYYGKGAGSRPTASAIVADIVDIALRIQNRDCYNPSRYSFFRRVTQIPFGESVSRYYFRFNVLD</sequence>
<accession>A0A662DFX8</accession>
<dbReference type="UniPathway" id="UPA00051">
    <property type="reaction ID" value="UER00465"/>
</dbReference>
<organism evidence="16 17">
    <name type="scientific">Aerophobetes bacterium</name>
    <dbReference type="NCBI Taxonomy" id="2030807"/>
    <lineage>
        <taxon>Bacteria</taxon>
        <taxon>Candidatus Aerophobota</taxon>
    </lineage>
</organism>